<dbReference type="Proteomes" id="UP001221142">
    <property type="component" value="Unassembled WGS sequence"/>
</dbReference>
<protein>
    <submittedName>
        <fullName evidence="1">Uncharacterized protein</fullName>
    </submittedName>
</protein>
<dbReference type="AlphaFoldDB" id="A0AAD7FLY8"/>
<sequence>VLLYTILFGRWSKRANGRPLNRVLNDEVTHFILSHLSVRQLHAASGSSVDSYTKWTKAKKVEPIVDDIGEDARLFWVGSRETENVIIYCHGPFYLLALQGFQN</sequence>
<dbReference type="EMBL" id="JARKIF010000009">
    <property type="protein sequence ID" value="KAJ7631256.1"/>
    <property type="molecule type" value="Genomic_DNA"/>
</dbReference>
<evidence type="ECO:0000313" key="2">
    <source>
        <dbReference type="Proteomes" id="UP001221142"/>
    </source>
</evidence>
<reference evidence="1" key="1">
    <citation type="submission" date="2023-03" db="EMBL/GenBank/DDBJ databases">
        <title>Massive genome expansion in bonnet fungi (Mycena s.s.) driven by repeated elements and novel gene families across ecological guilds.</title>
        <authorList>
            <consortium name="Lawrence Berkeley National Laboratory"/>
            <person name="Harder C.B."/>
            <person name="Miyauchi S."/>
            <person name="Viragh M."/>
            <person name="Kuo A."/>
            <person name="Thoen E."/>
            <person name="Andreopoulos B."/>
            <person name="Lu D."/>
            <person name="Skrede I."/>
            <person name="Drula E."/>
            <person name="Henrissat B."/>
            <person name="Morin E."/>
            <person name="Kohler A."/>
            <person name="Barry K."/>
            <person name="LaButti K."/>
            <person name="Morin E."/>
            <person name="Salamov A."/>
            <person name="Lipzen A."/>
            <person name="Mereny Z."/>
            <person name="Hegedus B."/>
            <person name="Baldrian P."/>
            <person name="Stursova M."/>
            <person name="Weitz H."/>
            <person name="Taylor A."/>
            <person name="Grigoriev I.V."/>
            <person name="Nagy L.G."/>
            <person name="Martin F."/>
            <person name="Kauserud H."/>
        </authorList>
    </citation>
    <scope>NUCLEOTIDE SEQUENCE</scope>
    <source>
        <strain evidence="1">9284</strain>
    </source>
</reference>
<accession>A0AAD7FLY8</accession>
<evidence type="ECO:0000313" key="1">
    <source>
        <dbReference type="EMBL" id="KAJ7631256.1"/>
    </source>
</evidence>
<comment type="caution">
    <text evidence="1">The sequence shown here is derived from an EMBL/GenBank/DDBJ whole genome shotgun (WGS) entry which is preliminary data.</text>
</comment>
<proteinExistence type="predicted"/>
<keyword evidence="2" id="KW-1185">Reference proteome</keyword>
<organism evidence="1 2">
    <name type="scientific">Roridomyces roridus</name>
    <dbReference type="NCBI Taxonomy" id="1738132"/>
    <lineage>
        <taxon>Eukaryota</taxon>
        <taxon>Fungi</taxon>
        <taxon>Dikarya</taxon>
        <taxon>Basidiomycota</taxon>
        <taxon>Agaricomycotina</taxon>
        <taxon>Agaricomycetes</taxon>
        <taxon>Agaricomycetidae</taxon>
        <taxon>Agaricales</taxon>
        <taxon>Marasmiineae</taxon>
        <taxon>Mycenaceae</taxon>
        <taxon>Roridomyces</taxon>
    </lineage>
</organism>
<gene>
    <name evidence="1" type="ORF">FB45DRAFT_747686</name>
</gene>
<feature type="non-terminal residue" evidence="1">
    <location>
        <position position="1"/>
    </location>
</feature>
<name>A0AAD7FLY8_9AGAR</name>